<keyword evidence="3" id="KW-1185">Reference proteome</keyword>
<dbReference type="Pfam" id="PF00583">
    <property type="entry name" value="Acetyltransf_1"/>
    <property type="match status" value="1"/>
</dbReference>
<dbReference type="PROSITE" id="PS51186">
    <property type="entry name" value="GNAT"/>
    <property type="match status" value="1"/>
</dbReference>
<accession>A0A2T3NNN0</accession>
<dbReference type="GO" id="GO:0016747">
    <property type="term" value="F:acyltransferase activity, transferring groups other than amino-acyl groups"/>
    <property type="evidence" value="ECO:0007669"/>
    <property type="project" value="InterPro"/>
</dbReference>
<proteinExistence type="predicted"/>
<dbReference type="Proteomes" id="UP000241771">
    <property type="component" value="Unassembled WGS sequence"/>
</dbReference>
<evidence type="ECO:0000313" key="2">
    <source>
        <dbReference type="EMBL" id="PSW17256.1"/>
    </source>
</evidence>
<dbReference type="InterPro" id="IPR016181">
    <property type="entry name" value="Acyl_CoA_acyltransferase"/>
</dbReference>
<protein>
    <submittedName>
        <fullName evidence="2">GNAT family N-acetyltransferase</fullName>
    </submittedName>
</protein>
<comment type="caution">
    <text evidence="2">The sequence shown here is derived from an EMBL/GenBank/DDBJ whole genome shotgun (WGS) entry which is preliminary data.</text>
</comment>
<sequence length="143" mass="16302">MTKVIYQPCDLGSDQWREVNLIFQAEWNGFNLDDTYSNFSGLPPVIVALADGKVIGALAFTRFKEPNIENKVIWINALSVIPAWRRRGIARELIKIGTKNVPDKEQSHLYVYTNVPALYFSIGWTLVEIDTQTNQSVMSLRLK</sequence>
<dbReference type="RefSeq" id="WP_107272397.1">
    <property type="nucleotide sequence ID" value="NZ_PYMA01000015.1"/>
</dbReference>
<evidence type="ECO:0000259" key="1">
    <source>
        <dbReference type="PROSITE" id="PS51186"/>
    </source>
</evidence>
<keyword evidence="2" id="KW-0808">Transferase</keyword>
<dbReference type="AlphaFoldDB" id="A0A2T3NNN0"/>
<gene>
    <name evidence="2" type="ORF">C9I98_19840</name>
</gene>
<name>A0A2T3NNN0_9GAMM</name>
<feature type="domain" description="N-acetyltransferase" evidence="1">
    <location>
        <begin position="1"/>
        <end position="143"/>
    </location>
</feature>
<dbReference type="EMBL" id="PYMA01000015">
    <property type="protein sequence ID" value="PSW17256.1"/>
    <property type="molecule type" value="Genomic_DNA"/>
</dbReference>
<reference evidence="2 3" key="1">
    <citation type="submission" date="2018-01" db="EMBL/GenBank/DDBJ databases">
        <title>Whole genome sequencing of Histamine producing bacteria.</title>
        <authorList>
            <person name="Butler K."/>
        </authorList>
    </citation>
    <scope>NUCLEOTIDE SEQUENCE [LARGE SCALE GENOMIC DNA]</scope>
    <source>
        <strain evidence="2 3">DSM 100436</strain>
    </source>
</reference>
<evidence type="ECO:0000313" key="3">
    <source>
        <dbReference type="Proteomes" id="UP000241771"/>
    </source>
</evidence>
<dbReference type="SUPFAM" id="SSF55729">
    <property type="entry name" value="Acyl-CoA N-acyltransferases (Nat)"/>
    <property type="match status" value="1"/>
</dbReference>
<dbReference type="InterPro" id="IPR000182">
    <property type="entry name" value="GNAT_dom"/>
</dbReference>
<dbReference type="Gene3D" id="3.40.630.30">
    <property type="match status" value="1"/>
</dbReference>
<dbReference type="CDD" id="cd04301">
    <property type="entry name" value="NAT_SF"/>
    <property type="match status" value="1"/>
</dbReference>
<organism evidence="2 3">
    <name type="scientific">Photobacterium sanctipauli</name>
    <dbReference type="NCBI Taxonomy" id="1342794"/>
    <lineage>
        <taxon>Bacteria</taxon>
        <taxon>Pseudomonadati</taxon>
        <taxon>Pseudomonadota</taxon>
        <taxon>Gammaproteobacteria</taxon>
        <taxon>Vibrionales</taxon>
        <taxon>Vibrionaceae</taxon>
        <taxon>Photobacterium</taxon>
    </lineage>
</organism>